<feature type="domain" description="Methyltransferase" evidence="2">
    <location>
        <begin position="66"/>
        <end position="162"/>
    </location>
</feature>
<evidence type="ECO:0000256" key="1">
    <source>
        <dbReference type="SAM" id="MobiDB-lite"/>
    </source>
</evidence>
<dbReference type="SUPFAM" id="SSF53335">
    <property type="entry name" value="S-adenosyl-L-methionine-dependent methyltransferases"/>
    <property type="match status" value="1"/>
</dbReference>
<accession>A0A7G1KM43</accession>
<dbReference type="AlphaFoldDB" id="A0A7G1KM43"/>
<keyword evidence="4" id="KW-1185">Reference proteome</keyword>
<name>A0A7G1KM43_9NOCA</name>
<dbReference type="InterPro" id="IPR041698">
    <property type="entry name" value="Methyltransf_25"/>
</dbReference>
<dbReference type="EMBL" id="AP023396">
    <property type="protein sequence ID" value="BCK56305.1"/>
    <property type="molecule type" value="Genomic_DNA"/>
</dbReference>
<reference evidence="3 4" key="1">
    <citation type="submission" date="2020-08" db="EMBL/GenBank/DDBJ databases">
        <title>Genome Sequencing of Nocardia wallacei strain FMUON74 and assembly.</title>
        <authorList>
            <person name="Toyokawa M."/>
            <person name="Uesaka K."/>
        </authorList>
    </citation>
    <scope>NUCLEOTIDE SEQUENCE [LARGE SCALE GENOMIC DNA]</scope>
    <source>
        <strain evidence="3 4">FMUON74</strain>
    </source>
</reference>
<evidence type="ECO:0000313" key="3">
    <source>
        <dbReference type="EMBL" id="BCK56305.1"/>
    </source>
</evidence>
<organism evidence="3 4">
    <name type="scientific">Nocardia wallacei</name>
    <dbReference type="NCBI Taxonomy" id="480035"/>
    <lineage>
        <taxon>Bacteria</taxon>
        <taxon>Bacillati</taxon>
        <taxon>Actinomycetota</taxon>
        <taxon>Actinomycetes</taxon>
        <taxon>Mycobacteriales</taxon>
        <taxon>Nocardiaceae</taxon>
        <taxon>Nocardia</taxon>
    </lineage>
</organism>
<evidence type="ECO:0000259" key="2">
    <source>
        <dbReference type="Pfam" id="PF13649"/>
    </source>
</evidence>
<evidence type="ECO:0000313" key="4">
    <source>
        <dbReference type="Proteomes" id="UP000516173"/>
    </source>
</evidence>
<gene>
    <name evidence="3" type="ORF">NWFMUON74_40770</name>
</gene>
<dbReference type="Pfam" id="PF13649">
    <property type="entry name" value="Methyltransf_25"/>
    <property type="match status" value="1"/>
</dbReference>
<dbReference type="PANTHER" id="PTHR43591">
    <property type="entry name" value="METHYLTRANSFERASE"/>
    <property type="match status" value="1"/>
</dbReference>
<dbReference type="InterPro" id="IPR029063">
    <property type="entry name" value="SAM-dependent_MTases_sf"/>
</dbReference>
<feature type="region of interest" description="Disordered" evidence="1">
    <location>
        <begin position="220"/>
        <end position="246"/>
    </location>
</feature>
<dbReference type="Proteomes" id="UP000516173">
    <property type="component" value="Chromosome"/>
</dbReference>
<dbReference type="KEGG" id="nwl:NWFMUON74_40770"/>
<dbReference type="Gene3D" id="3.40.50.150">
    <property type="entry name" value="Vaccinia Virus protein VP39"/>
    <property type="match status" value="1"/>
</dbReference>
<protein>
    <recommendedName>
        <fullName evidence="2">Methyltransferase domain-containing protein</fullName>
    </recommendedName>
</protein>
<proteinExistence type="predicted"/>
<sequence length="246" mass="27475">MPTQSKPRTRRDARPMALSDVLAPHFACPRGALGVIAGAVMAHHPRYRLRSRWVLSRLPITPDTRVLELGHGPGVTLGQVCTRVPRGHVTGIDLSPVMSRQAHRRNRRHIESGRLHLHCGDVTNPDTLRGSYDLIYGINIWQYWTDSQSVIAHLTQHLRPGGQLTLAYVRPSYFSLTTGQAATRLHEQFEHSPLERLEVDWLPYGSVAVMVSGRRIRQAHQQIEDSSGWPRQRDPAKGEAAPGAPG</sequence>
<dbReference type="CDD" id="cd02440">
    <property type="entry name" value="AdoMet_MTases"/>
    <property type="match status" value="1"/>
</dbReference>